<feature type="transmembrane region" description="Helical" evidence="1">
    <location>
        <begin position="69"/>
        <end position="89"/>
    </location>
</feature>
<protein>
    <recommendedName>
        <fullName evidence="6">ABC transporter permease</fullName>
    </recommendedName>
</protein>
<evidence type="ECO:0000313" key="2">
    <source>
        <dbReference type="EMBL" id="TRX03795.1"/>
    </source>
</evidence>
<dbReference type="EMBL" id="VJZN01000032">
    <property type="protein sequence ID" value="TRX03795.1"/>
    <property type="molecule type" value="Genomic_DNA"/>
</dbReference>
<dbReference type="AlphaFoldDB" id="A0A553BEN8"/>
<keyword evidence="1" id="KW-0472">Membrane</keyword>
<dbReference type="RefSeq" id="WP_143388524.1">
    <property type="nucleotide sequence ID" value="NZ_VJZL01000031.1"/>
</dbReference>
<evidence type="ECO:0000313" key="4">
    <source>
        <dbReference type="Proteomes" id="UP000318528"/>
    </source>
</evidence>
<dbReference type="OrthoDB" id="8740261at2"/>
<gene>
    <name evidence="3" type="ORF">FNW11_14060</name>
    <name evidence="2" type="ORF">FNW12_14930</name>
</gene>
<accession>A0A553BEN8</accession>
<dbReference type="EMBL" id="VJZL01000031">
    <property type="protein sequence ID" value="TRX06724.1"/>
    <property type="molecule type" value="Genomic_DNA"/>
</dbReference>
<dbReference type="Proteomes" id="UP000318669">
    <property type="component" value="Unassembled WGS sequence"/>
</dbReference>
<evidence type="ECO:0000256" key="1">
    <source>
        <dbReference type="SAM" id="Phobius"/>
    </source>
</evidence>
<comment type="caution">
    <text evidence="3">The sequence shown here is derived from an EMBL/GenBank/DDBJ whole genome shotgun (WGS) entry which is preliminary data.</text>
</comment>
<proteinExistence type="predicted"/>
<name>A0A553BEN8_9FLAO</name>
<evidence type="ECO:0008006" key="6">
    <source>
        <dbReference type="Google" id="ProtNLM"/>
    </source>
</evidence>
<evidence type="ECO:0000313" key="3">
    <source>
        <dbReference type="EMBL" id="TRX06724.1"/>
    </source>
</evidence>
<keyword evidence="4" id="KW-1185">Reference proteome</keyword>
<evidence type="ECO:0000313" key="5">
    <source>
        <dbReference type="Proteomes" id="UP000318669"/>
    </source>
</evidence>
<dbReference type="Proteomes" id="UP000318528">
    <property type="component" value="Unassembled WGS sequence"/>
</dbReference>
<feature type="transmembrane region" description="Helical" evidence="1">
    <location>
        <begin position="21"/>
        <end position="41"/>
    </location>
</feature>
<reference evidence="4 5" key="1">
    <citation type="submission" date="2019-07" db="EMBL/GenBank/DDBJ databases">
        <title>Novel species of Flavobacterium.</title>
        <authorList>
            <person name="Liu Q."/>
            <person name="Xin Y.-H."/>
        </authorList>
    </citation>
    <scope>NUCLEOTIDE SEQUENCE [LARGE SCALE GENOMIC DNA]</scope>
    <source>
        <strain evidence="2 4">GSP39</strain>
        <strain evidence="3 5">GSR22</strain>
    </source>
</reference>
<keyword evidence="1" id="KW-0812">Transmembrane</keyword>
<sequence length="140" mass="16236">MLKNWTNIFLYHIKKNTLFSALNVLGLSIGIAGLIFATLYWNDEQSYNAWNPEKDTVCQSLTDVGNNTIWSNNLIAFLIALFPVYYLLDKWFESFAYRIDISIYPFIIGFIALLSLTLLVVLSRAYQATRVDVLKYLKYE</sequence>
<keyword evidence="1" id="KW-1133">Transmembrane helix</keyword>
<feature type="transmembrane region" description="Helical" evidence="1">
    <location>
        <begin position="101"/>
        <end position="122"/>
    </location>
</feature>
<organism evidence="3 5">
    <name type="scientific">Flavobacterium gawalongense</name>
    <dbReference type="NCBI Taxonomy" id="2594432"/>
    <lineage>
        <taxon>Bacteria</taxon>
        <taxon>Pseudomonadati</taxon>
        <taxon>Bacteroidota</taxon>
        <taxon>Flavobacteriia</taxon>
        <taxon>Flavobacteriales</taxon>
        <taxon>Flavobacteriaceae</taxon>
        <taxon>Flavobacterium</taxon>
    </lineage>
</organism>